<dbReference type="OrthoDB" id="2329056at2759"/>
<sequence>MKNPDPESVIFEQVDGILSKVKLNRTCERTIEIFPVITDGIYLFEIIYQNLTGFSQGPGIMKESLNIINDMNPCDVKSVVCFNACDGFIYYKGQVDQGNSEYSNNQKIGLELDKGKGTLHFFIDGVQQPVFVRGINEPVKFYKLLAPITHTLPDEKAVDW</sequence>
<evidence type="ECO:0000313" key="2">
    <source>
        <dbReference type="Proteomes" id="UP000324800"/>
    </source>
</evidence>
<dbReference type="Gene3D" id="2.60.120.920">
    <property type="match status" value="1"/>
</dbReference>
<dbReference type="AlphaFoldDB" id="A0A5J4VV82"/>
<reference evidence="1 2" key="1">
    <citation type="submission" date="2019-03" db="EMBL/GenBank/DDBJ databases">
        <title>Single cell metagenomics reveals metabolic interactions within the superorganism composed of flagellate Streblomastix strix and complex community of Bacteroidetes bacteria on its surface.</title>
        <authorList>
            <person name="Treitli S.C."/>
            <person name="Kolisko M."/>
            <person name="Husnik F."/>
            <person name="Keeling P."/>
            <person name="Hampl V."/>
        </authorList>
    </citation>
    <scope>NUCLEOTIDE SEQUENCE [LARGE SCALE GENOMIC DNA]</scope>
    <source>
        <strain evidence="1">ST1C</strain>
    </source>
</reference>
<dbReference type="InterPro" id="IPR043136">
    <property type="entry name" value="B30.2/SPRY_sf"/>
</dbReference>
<evidence type="ECO:0008006" key="3">
    <source>
        <dbReference type="Google" id="ProtNLM"/>
    </source>
</evidence>
<organism evidence="1 2">
    <name type="scientific">Streblomastix strix</name>
    <dbReference type="NCBI Taxonomy" id="222440"/>
    <lineage>
        <taxon>Eukaryota</taxon>
        <taxon>Metamonada</taxon>
        <taxon>Preaxostyla</taxon>
        <taxon>Oxymonadida</taxon>
        <taxon>Streblomastigidae</taxon>
        <taxon>Streblomastix</taxon>
    </lineage>
</organism>
<gene>
    <name evidence="1" type="ORF">EZS28_018273</name>
</gene>
<dbReference type="Proteomes" id="UP000324800">
    <property type="component" value="Unassembled WGS sequence"/>
</dbReference>
<protein>
    <recommendedName>
        <fullName evidence="3">B30.2/SPRY domain-containing protein</fullName>
    </recommendedName>
</protein>
<comment type="caution">
    <text evidence="1">The sequence shown here is derived from an EMBL/GenBank/DDBJ whole genome shotgun (WGS) entry which is preliminary data.</text>
</comment>
<proteinExistence type="predicted"/>
<evidence type="ECO:0000313" key="1">
    <source>
        <dbReference type="EMBL" id="KAA6386199.1"/>
    </source>
</evidence>
<dbReference type="EMBL" id="SNRW01004916">
    <property type="protein sequence ID" value="KAA6386199.1"/>
    <property type="molecule type" value="Genomic_DNA"/>
</dbReference>
<accession>A0A5J4VV82</accession>
<name>A0A5J4VV82_9EUKA</name>